<dbReference type="HOGENOM" id="CLU_857251_0_0_10"/>
<keyword evidence="2" id="KW-1185">Reference proteome</keyword>
<evidence type="ECO:0008006" key="3">
    <source>
        <dbReference type="Google" id="ProtNLM"/>
    </source>
</evidence>
<dbReference type="Proteomes" id="UP000031760">
    <property type="component" value="Chromosome"/>
</dbReference>
<protein>
    <recommendedName>
        <fullName evidence="3">Septum formation inhibitor Maf</fullName>
    </recommendedName>
</protein>
<dbReference type="AlphaFoldDB" id="W8VXR1"/>
<organism evidence="1 2">
    <name type="scientific">Nonlabens marinus S1-08</name>
    <dbReference type="NCBI Taxonomy" id="1454201"/>
    <lineage>
        <taxon>Bacteria</taxon>
        <taxon>Pseudomonadati</taxon>
        <taxon>Bacteroidota</taxon>
        <taxon>Flavobacteriia</taxon>
        <taxon>Flavobacteriales</taxon>
        <taxon>Flavobacteriaceae</taxon>
        <taxon>Nonlabens</taxon>
    </lineage>
</organism>
<sequence>MLQRCFISFWIVSLLFSCTEPTAESEGTRDDTKANIENSKPKRQLTQEFKDYWYAGVAEISSYDLQHDRYGEKRQGSAVFIFVTEPFDPIDQIKADQPADSNQSVLKLNATRDFLTGIYPYKIMSSTFLPLETEDNAVKVATSIQEWCGHTYMQFNRNEDQYDVELFSYFQSEGNKKFQISNAILENQIPSQLRLGPEAMPTGEINIIPPTEYLRLTHSETKVLPATAQLTKTDSSYMYVVNYDSGRNIEYVTKSEFPYIIQSWKEEFPSRDGTSMTSATIKKTLRTPYWKQNSTQYEILRDSLHL</sequence>
<gene>
    <name evidence="1" type="ORF">NMS_2358</name>
</gene>
<dbReference type="STRING" id="1454201.NMS_2358"/>
<dbReference type="RefSeq" id="WP_041497685.1">
    <property type="nucleotide sequence ID" value="NZ_AP014548.1"/>
</dbReference>
<accession>W8VXR1</accession>
<evidence type="ECO:0000313" key="2">
    <source>
        <dbReference type="Proteomes" id="UP000031760"/>
    </source>
</evidence>
<evidence type="ECO:0000313" key="1">
    <source>
        <dbReference type="EMBL" id="BAO56367.1"/>
    </source>
</evidence>
<name>W8VXR1_9FLAO</name>
<proteinExistence type="predicted"/>
<dbReference type="OrthoDB" id="5496093at2"/>
<dbReference type="EMBL" id="AP014548">
    <property type="protein sequence ID" value="BAO56367.1"/>
    <property type="molecule type" value="Genomic_DNA"/>
</dbReference>
<reference evidence="1 2" key="1">
    <citation type="journal article" date="2014" name="Proc. Natl. Acad. Sci. U.S.A.">
        <title>Functional characterization of flavobacteria rhodopsins reveals a unique class of light-driven chloride pump in bacteria.</title>
        <authorList>
            <person name="Yoshizawa S."/>
            <person name="Kumagai Y."/>
            <person name="Kim H."/>
            <person name="Ogura Y."/>
            <person name="Hayashi T."/>
            <person name="Iwasaki W."/>
            <person name="DeLong E.F."/>
            <person name="Kogure K."/>
        </authorList>
    </citation>
    <scope>NUCLEOTIDE SEQUENCE [LARGE SCALE GENOMIC DNA]</scope>
    <source>
        <strain evidence="1 2">S1-08</strain>
    </source>
</reference>
<dbReference type="KEGG" id="nmf:NMS_2358"/>
<dbReference type="PROSITE" id="PS51257">
    <property type="entry name" value="PROKAR_LIPOPROTEIN"/>
    <property type="match status" value="1"/>
</dbReference>